<dbReference type="EMBL" id="BART01014603">
    <property type="protein sequence ID" value="GAG75755.1"/>
    <property type="molecule type" value="Genomic_DNA"/>
</dbReference>
<organism evidence="1">
    <name type="scientific">marine sediment metagenome</name>
    <dbReference type="NCBI Taxonomy" id="412755"/>
    <lineage>
        <taxon>unclassified sequences</taxon>
        <taxon>metagenomes</taxon>
        <taxon>ecological metagenomes</taxon>
    </lineage>
</organism>
<sequence>MIIGLDPHMLVVVSNSHISLICNNPAKATCTPVFAVSRQNFSPGQFSGYCSHAELFVDEQIKYQP</sequence>
<protein>
    <submittedName>
        <fullName evidence="1">Uncharacterized protein</fullName>
    </submittedName>
</protein>
<accession>X1A0Y6</accession>
<comment type="caution">
    <text evidence="1">The sequence shown here is derived from an EMBL/GenBank/DDBJ whole genome shotgun (WGS) entry which is preliminary data.</text>
</comment>
<evidence type="ECO:0000313" key="1">
    <source>
        <dbReference type="EMBL" id="GAG75755.1"/>
    </source>
</evidence>
<reference evidence="1" key="1">
    <citation type="journal article" date="2014" name="Front. Microbiol.">
        <title>High frequency of phylogenetically diverse reductive dehalogenase-homologous genes in deep subseafloor sedimentary metagenomes.</title>
        <authorList>
            <person name="Kawai M."/>
            <person name="Futagami T."/>
            <person name="Toyoda A."/>
            <person name="Takaki Y."/>
            <person name="Nishi S."/>
            <person name="Hori S."/>
            <person name="Arai W."/>
            <person name="Tsubouchi T."/>
            <person name="Morono Y."/>
            <person name="Uchiyama I."/>
            <person name="Ito T."/>
            <person name="Fujiyama A."/>
            <person name="Inagaki F."/>
            <person name="Takami H."/>
        </authorList>
    </citation>
    <scope>NUCLEOTIDE SEQUENCE</scope>
    <source>
        <strain evidence="1">Expedition CK06-06</strain>
    </source>
</reference>
<gene>
    <name evidence="1" type="ORF">S01H4_28991</name>
</gene>
<feature type="non-terminal residue" evidence="1">
    <location>
        <position position="65"/>
    </location>
</feature>
<proteinExistence type="predicted"/>
<name>X1A0Y6_9ZZZZ</name>
<dbReference type="AlphaFoldDB" id="X1A0Y6"/>